<dbReference type="EMBL" id="JAGIZA010000003">
    <property type="protein sequence ID" value="MBP0492352.1"/>
    <property type="molecule type" value="Genomic_DNA"/>
</dbReference>
<dbReference type="RefSeq" id="WP_209371869.1">
    <property type="nucleotide sequence ID" value="NZ_JAGIZA010000003.1"/>
</dbReference>
<keyword evidence="3" id="KW-1185">Reference proteome</keyword>
<dbReference type="Pfam" id="PF10118">
    <property type="entry name" value="Metal_hydrol"/>
    <property type="match status" value="1"/>
</dbReference>
<evidence type="ECO:0000256" key="1">
    <source>
        <dbReference type="SAM" id="Phobius"/>
    </source>
</evidence>
<gene>
    <name evidence="2" type="ORF">J5Y10_06115</name>
</gene>
<evidence type="ECO:0000313" key="2">
    <source>
        <dbReference type="EMBL" id="MBP0492352.1"/>
    </source>
</evidence>
<keyword evidence="1" id="KW-0812">Transmembrane</keyword>
<keyword evidence="1" id="KW-1133">Transmembrane helix</keyword>
<feature type="transmembrane region" description="Helical" evidence="1">
    <location>
        <begin position="184"/>
        <end position="203"/>
    </location>
</feature>
<dbReference type="PANTHER" id="PTHR39456">
    <property type="entry name" value="METAL-DEPENDENT HYDROLASE"/>
    <property type="match status" value="1"/>
</dbReference>
<accession>A0A940N143</accession>
<dbReference type="AlphaFoldDB" id="A0A940N143"/>
<keyword evidence="2" id="KW-0378">Hydrolase</keyword>
<reference evidence="2" key="1">
    <citation type="submission" date="2021-03" db="EMBL/GenBank/DDBJ databases">
        <authorList>
            <person name="So Y."/>
        </authorList>
    </citation>
    <scope>NUCLEOTIDE SEQUENCE</scope>
    <source>
        <strain evidence="2">SG15</strain>
    </source>
</reference>
<dbReference type="InterPro" id="IPR016516">
    <property type="entry name" value="UCP07580"/>
</dbReference>
<dbReference type="GO" id="GO:0016787">
    <property type="term" value="F:hydrolase activity"/>
    <property type="evidence" value="ECO:0007669"/>
    <property type="project" value="UniProtKB-KW"/>
</dbReference>
<protein>
    <submittedName>
        <fullName evidence="2">Metal-dependent hydrolase</fullName>
    </submittedName>
</protein>
<dbReference type="PANTHER" id="PTHR39456:SF1">
    <property type="entry name" value="METAL-DEPENDENT HYDROLASE"/>
    <property type="match status" value="1"/>
</dbReference>
<feature type="transmembrane region" description="Helical" evidence="1">
    <location>
        <begin position="223"/>
        <end position="247"/>
    </location>
</feature>
<evidence type="ECO:0000313" key="3">
    <source>
        <dbReference type="Proteomes" id="UP000677537"/>
    </source>
</evidence>
<dbReference type="Proteomes" id="UP000677537">
    <property type="component" value="Unassembled WGS sequence"/>
</dbReference>
<keyword evidence="1" id="KW-0472">Membrane</keyword>
<comment type="caution">
    <text evidence="2">The sequence shown here is derived from an EMBL/GenBank/DDBJ whole genome shotgun (WGS) entry which is preliminary data.</text>
</comment>
<name>A0A940N143_9PROT</name>
<proteinExistence type="predicted"/>
<sequence>MTDTPDIIPRDIRFGIAARPDRAWFDGDLLKSALVDGFAVMLPEGERFFIRSLKPFVHDLKDAEVLKGIQGYALQEAFHTREHESYNDGLRALGYDVDGMEATTKRMLSAAQGPRSRVVVTCAIEQITYSMSRSLLGRPKLLKGVNPDYRRLWTWHALEEVEHAAVAFQVLHAIPSRLPLWKRYVGRIVTFGTVVGAVCTLAVRNAFSMIRASGQEVTLGVRLRFLWIILVYPGFISRLIGACLLSLRPGYRGGGGAKDARLIESGRRLLAEEGLAPAAAQAPAPVPA</sequence>
<organism evidence="2 3">
    <name type="scientific">Roseomonas indoligenes</name>
    <dbReference type="NCBI Taxonomy" id="2820811"/>
    <lineage>
        <taxon>Bacteria</taxon>
        <taxon>Pseudomonadati</taxon>
        <taxon>Pseudomonadota</taxon>
        <taxon>Alphaproteobacteria</taxon>
        <taxon>Acetobacterales</taxon>
        <taxon>Roseomonadaceae</taxon>
        <taxon>Roseomonas</taxon>
    </lineage>
</organism>